<dbReference type="OrthoDB" id="1392385at2"/>
<evidence type="ECO:0008006" key="3">
    <source>
        <dbReference type="Google" id="ProtNLM"/>
    </source>
</evidence>
<dbReference type="RefSeq" id="WP_068132358.1">
    <property type="nucleotide sequence ID" value="NZ_CP042914.1"/>
</dbReference>
<evidence type="ECO:0000313" key="1">
    <source>
        <dbReference type="EMBL" id="QEG40694.1"/>
    </source>
</evidence>
<reference evidence="1 2" key="1">
    <citation type="submission" date="2019-08" db="EMBL/GenBank/DDBJ databases">
        <title>Deep-cultivation of Planctomycetes and their phenomic and genomic characterization uncovers novel biology.</title>
        <authorList>
            <person name="Wiegand S."/>
            <person name="Jogler M."/>
            <person name="Boedeker C."/>
            <person name="Pinto D."/>
            <person name="Vollmers J."/>
            <person name="Rivas-Marin E."/>
            <person name="Kohn T."/>
            <person name="Peeters S.H."/>
            <person name="Heuer A."/>
            <person name="Rast P."/>
            <person name="Oberbeckmann S."/>
            <person name="Bunk B."/>
            <person name="Jeske O."/>
            <person name="Meyerdierks A."/>
            <person name="Storesund J.E."/>
            <person name="Kallscheuer N."/>
            <person name="Luecker S."/>
            <person name="Lage O.M."/>
            <person name="Pohl T."/>
            <person name="Merkel B.J."/>
            <person name="Hornburger P."/>
            <person name="Mueller R.-W."/>
            <person name="Bruemmer F."/>
            <person name="Labrenz M."/>
            <person name="Spormann A.M."/>
            <person name="Op den Camp H."/>
            <person name="Overmann J."/>
            <person name="Amann R."/>
            <person name="Jetten M.S.M."/>
            <person name="Mascher T."/>
            <person name="Medema M.H."/>
            <person name="Devos D.P."/>
            <person name="Kaster A.-K."/>
            <person name="Ovreas L."/>
            <person name="Rohde M."/>
            <person name="Galperin M.Y."/>
            <person name="Jogler C."/>
        </authorList>
    </citation>
    <scope>NUCLEOTIDE SEQUENCE [LARGE SCALE GENOMIC DNA]</scope>
    <source>
        <strain evidence="1 2">UC8</strain>
    </source>
</reference>
<accession>A0A5B9QP00</accession>
<dbReference type="EMBL" id="CP042914">
    <property type="protein sequence ID" value="QEG40694.1"/>
    <property type="molecule type" value="Genomic_DNA"/>
</dbReference>
<name>A0A5B9QP00_9BACT</name>
<organism evidence="1 2">
    <name type="scientific">Roseimaritima ulvae</name>
    <dbReference type="NCBI Taxonomy" id="980254"/>
    <lineage>
        <taxon>Bacteria</taxon>
        <taxon>Pseudomonadati</taxon>
        <taxon>Planctomycetota</taxon>
        <taxon>Planctomycetia</taxon>
        <taxon>Pirellulales</taxon>
        <taxon>Pirellulaceae</taxon>
        <taxon>Roseimaritima</taxon>
    </lineage>
</organism>
<evidence type="ECO:0000313" key="2">
    <source>
        <dbReference type="Proteomes" id="UP000325286"/>
    </source>
</evidence>
<keyword evidence="2" id="KW-1185">Reference proteome</keyword>
<proteinExistence type="predicted"/>
<dbReference type="AlphaFoldDB" id="A0A5B9QP00"/>
<protein>
    <recommendedName>
        <fullName evidence="3">DUF455 family protein</fullName>
    </recommendedName>
</protein>
<dbReference type="KEGG" id="rul:UC8_27110"/>
<sequence length="474" mass="55209">MTSPENYQTYRGLPALAGLCSMQRAVESNWSLDESVSRLKRLHYVLKRLHETLTARLTAEPIYELKTAFAHHAYLFAEHVSLIRQRVGEMREPPLGLDKVPHPALEAWLDEIIAAPTTPALLVAVYQHAVRAVLEACQRLQRDAHPLADAPTVRVAKWMVFELQEVADYGDQAVACLVDQDEEPSLQPWLEHLDRYLAAAGQLDGTQDELGEIPDPWQNHPPYQYQAEPQRDERFSDPYNAGVNPEAFLYDESYTARDKTLMMYYKRIREVDVPEMMASILVDLKDEEPWPFHMEMSRQLWDEARHAMMGEVGFVSQGLDWQKIPINFTWSRNLNLQLDARERHGVLFFIEQGLMPRTGKRYEFEIAHESGDPLAALFQDFDWADEVLHAQIGRRWYVPRYESLNEALRYGDACWSKVLSHWQQYLDQGLTEHRNWWPELYAEACRRWKQTPDPRALAFNENYANSRADLEKLQ</sequence>
<gene>
    <name evidence="1" type="ORF">UC8_27110</name>
</gene>
<dbReference type="Proteomes" id="UP000325286">
    <property type="component" value="Chromosome"/>
</dbReference>